<feature type="compositionally biased region" description="Polar residues" evidence="4">
    <location>
        <begin position="806"/>
        <end position="822"/>
    </location>
</feature>
<feature type="compositionally biased region" description="Low complexity" evidence="4">
    <location>
        <begin position="278"/>
        <end position="296"/>
    </location>
</feature>
<dbReference type="SMART" id="SM00330">
    <property type="entry name" value="PIPKc"/>
    <property type="match status" value="1"/>
</dbReference>
<evidence type="ECO:0000256" key="3">
    <source>
        <dbReference type="PROSITE-ProRule" id="PRU00781"/>
    </source>
</evidence>
<evidence type="ECO:0000256" key="4">
    <source>
        <dbReference type="SAM" id="MobiDB-lite"/>
    </source>
</evidence>
<evidence type="ECO:0000313" key="7">
    <source>
        <dbReference type="Proteomes" id="UP000320762"/>
    </source>
</evidence>
<protein>
    <recommendedName>
        <fullName evidence="5">PIPK domain-containing protein</fullName>
    </recommendedName>
</protein>
<dbReference type="InterPro" id="IPR027483">
    <property type="entry name" value="PInositol-4-P-4/5-kinase_C_sf"/>
</dbReference>
<dbReference type="PROSITE" id="PS51455">
    <property type="entry name" value="PIPK"/>
    <property type="match status" value="1"/>
</dbReference>
<feature type="compositionally biased region" description="Basic and acidic residues" evidence="4">
    <location>
        <begin position="588"/>
        <end position="598"/>
    </location>
</feature>
<feature type="compositionally biased region" description="Low complexity" evidence="4">
    <location>
        <begin position="1175"/>
        <end position="1188"/>
    </location>
</feature>
<dbReference type="Pfam" id="PF01504">
    <property type="entry name" value="PIP5K"/>
    <property type="match status" value="1"/>
</dbReference>
<dbReference type="STRING" id="97359.A0A550CQB3"/>
<reference evidence="6 7" key="1">
    <citation type="journal article" date="2019" name="New Phytol.">
        <title>Comparative genomics reveals unique wood-decay strategies and fruiting body development in the Schizophyllaceae.</title>
        <authorList>
            <person name="Almasi E."/>
            <person name="Sahu N."/>
            <person name="Krizsan K."/>
            <person name="Balint B."/>
            <person name="Kovacs G.M."/>
            <person name="Kiss B."/>
            <person name="Cseklye J."/>
            <person name="Drula E."/>
            <person name="Henrissat B."/>
            <person name="Nagy I."/>
            <person name="Chovatia M."/>
            <person name="Adam C."/>
            <person name="LaButti K."/>
            <person name="Lipzen A."/>
            <person name="Riley R."/>
            <person name="Grigoriev I.V."/>
            <person name="Nagy L.G."/>
        </authorList>
    </citation>
    <scope>NUCLEOTIDE SEQUENCE [LARGE SCALE GENOMIC DNA]</scope>
    <source>
        <strain evidence="6 7">NL-1724</strain>
    </source>
</reference>
<evidence type="ECO:0000313" key="6">
    <source>
        <dbReference type="EMBL" id="TRM66985.1"/>
    </source>
</evidence>
<feature type="region of interest" description="Disordered" evidence="4">
    <location>
        <begin position="1056"/>
        <end position="1086"/>
    </location>
</feature>
<dbReference type="GO" id="GO:0046854">
    <property type="term" value="P:phosphatidylinositol phosphate biosynthetic process"/>
    <property type="evidence" value="ECO:0007669"/>
    <property type="project" value="TreeGrafter"/>
</dbReference>
<keyword evidence="2 3" id="KW-0067">ATP-binding</keyword>
<evidence type="ECO:0000256" key="2">
    <source>
        <dbReference type="ARBA" id="ARBA00022840"/>
    </source>
</evidence>
<comment type="caution">
    <text evidence="6">The sequence shown here is derived from an EMBL/GenBank/DDBJ whole genome shotgun (WGS) entry which is preliminary data.</text>
</comment>
<feature type="compositionally biased region" description="Low complexity" evidence="4">
    <location>
        <begin position="829"/>
        <end position="844"/>
    </location>
</feature>
<feature type="region of interest" description="Disordered" evidence="4">
    <location>
        <begin position="582"/>
        <end position="602"/>
    </location>
</feature>
<keyword evidence="7" id="KW-1185">Reference proteome</keyword>
<dbReference type="InterPro" id="IPR044769">
    <property type="entry name" value="PIKfyve_PIPKc"/>
</dbReference>
<accession>A0A550CQB3</accession>
<organism evidence="6 7">
    <name type="scientific">Schizophyllum amplum</name>
    <dbReference type="NCBI Taxonomy" id="97359"/>
    <lineage>
        <taxon>Eukaryota</taxon>
        <taxon>Fungi</taxon>
        <taxon>Dikarya</taxon>
        <taxon>Basidiomycota</taxon>
        <taxon>Agaricomycotina</taxon>
        <taxon>Agaricomycetes</taxon>
        <taxon>Agaricomycetidae</taxon>
        <taxon>Agaricales</taxon>
        <taxon>Schizophyllaceae</taxon>
        <taxon>Schizophyllum</taxon>
    </lineage>
</organism>
<name>A0A550CQB3_9AGAR</name>
<dbReference type="SUPFAM" id="SSF56104">
    <property type="entry name" value="SAICAR synthase-like"/>
    <property type="match status" value="1"/>
</dbReference>
<dbReference type="GO" id="GO:0005524">
    <property type="term" value="F:ATP binding"/>
    <property type="evidence" value="ECO:0007669"/>
    <property type="project" value="UniProtKB-UniRule"/>
</dbReference>
<dbReference type="Proteomes" id="UP000320762">
    <property type="component" value="Unassembled WGS sequence"/>
</dbReference>
<feature type="region of interest" description="Disordered" evidence="4">
    <location>
        <begin position="78"/>
        <end position="120"/>
    </location>
</feature>
<dbReference type="PANTHER" id="PTHR45748">
    <property type="entry name" value="1-PHOSPHATIDYLINOSITOL 3-PHOSPHATE 5-KINASE-RELATED"/>
    <property type="match status" value="1"/>
</dbReference>
<evidence type="ECO:0000256" key="1">
    <source>
        <dbReference type="ARBA" id="ARBA00022741"/>
    </source>
</evidence>
<keyword evidence="1 3" id="KW-0547">Nucleotide-binding</keyword>
<feature type="region of interest" description="Disordered" evidence="4">
    <location>
        <begin position="278"/>
        <end position="303"/>
    </location>
</feature>
<dbReference type="Gene3D" id="3.30.800.10">
    <property type="entry name" value="Phosphatidylinositol Phosphate Kinase II Beta"/>
    <property type="match status" value="1"/>
</dbReference>
<feature type="compositionally biased region" description="Low complexity" evidence="4">
    <location>
        <begin position="1071"/>
        <end position="1082"/>
    </location>
</feature>
<feature type="region of interest" description="Disordered" evidence="4">
    <location>
        <begin position="1147"/>
        <end position="1197"/>
    </location>
</feature>
<dbReference type="EMBL" id="VDMD01000003">
    <property type="protein sequence ID" value="TRM66985.1"/>
    <property type="molecule type" value="Genomic_DNA"/>
</dbReference>
<gene>
    <name evidence="6" type="ORF">BD626DRAFT_396639</name>
</gene>
<dbReference type="CDD" id="cd17300">
    <property type="entry name" value="PIPKc_PIKfyve"/>
    <property type="match status" value="1"/>
</dbReference>
<feature type="region of interest" description="Disordered" evidence="4">
    <location>
        <begin position="776"/>
        <end position="856"/>
    </location>
</feature>
<dbReference type="InterPro" id="IPR027484">
    <property type="entry name" value="PInositol-4-P-5-kinase_N"/>
</dbReference>
<feature type="compositionally biased region" description="Low complexity" evidence="4">
    <location>
        <begin position="98"/>
        <end position="108"/>
    </location>
</feature>
<dbReference type="Gene3D" id="3.30.810.10">
    <property type="entry name" value="2-Layer Sandwich"/>
    <property type="match status" value="1"/>
</dbReference>
<dbReference type="GO" id="GO:0010008">
    <property type="term" value="C:endosome membrane"/>
    <property type="evidence" value="ECO:0007669"/>
    <property type="project" value="TreeGrafter"/>
</dbReference>
<dbReference type="InterPro" id="IPR002498">
    <property type="entry name" value="PInositol-4-P-4/5-kinase_core"/>
</dbReference>
<dbReference type="PANTHER" id="PTHR45748:SF7">
    <property type="entry name" value="1-PHOSPHATIDYLINOSITOL 3-PHOSPHATE 5-KINASE-RELATED"/>
    <property type="match status" value="1"/>
</dbReference>
<feature type="compositionally biased region" description="Basic and acidic residues" evidence="4">
    <location>
        <begin position="355"/>
        <end position="364"/>
    </location>
</feature>
<feature type="region of interest" description="Disordered" evidence="4">
    <location>
        <begin position="329"/>
        <end position="372"/>
    </location>
</feature>
<proteinExistence type="predicted"/>
<feature type="compositionally biased region" description="Basic and acidic residues" evidence="4">
    <location>
        <begin position="85"/>
        <end position="97"/>
    </location>
</feature>
<dbReference type="OrthoDB" id="158357at2759"/>
<feature type="domain" description="PIPK" evidence="5">
    <location>
        <begin position="1201"/>
        <end position="1525"/>
    </location>
</feature>
<feature type="compositionally biased region" description="Polar residues" evidence="4">
    <location>
        <begin position="1056"/>
        <end position="1065"/>
    </location>
</feature>
<dbReference type="GO" id="GO:0000285">
    <property type="term" value="F:1-phosphatidylinositol-3-phosphate 5-kinase activity"/>
    <property type="evidence" value="ECO:0007669"/>
    <property type="project" value="InterPro"/>
</dbReference>
<keyword evidence="3" id="KW-0808">Transferase</keyword>
<evidence type="ECO:0000259" key="5">
    <source>
        <dbReference type="PROSITE" id="PS51455"/>
    </source>
</evidence>
<keyword evidence="3" id="KW-0418">Kinase</keyword>
<sequence>MPNHKPLPALPLGPNPATLSVDSREHRAQIIRHVFAEIQDASLDSRRDEWISSIEDALDDLSNSISRGDWLPGIKRERRRKRAKLDRDATVKAEQKTTRPPSSMSRRSSMTRKESSSQPVCEAVFFPTTESPQEDQGRALEELRALAVRSSTPGPSSSRKHLLLSVAPPGIRIPVPTEDMGFDLVPGNVGCAFRPCVFHLPEVGSPDTGNVVLYGLHGVNGADDELRLVGGTFTFKGIASPIQDHHLTKILRLAIYVHLSLVLEQHLLVDSTVPLQFPIPRSTSPTTPTAPGGWPTDDNKKEGVKGQYRTSLLPASIFNFFNKKSLTRRNNSLTGSHPTARGSSLDMRPSTSYPEGDRPGRASEELSPSLGSRIRRLSFMPTDPRSSFMKNFQPKEDADLPFAATIKRLEQDRGLLSTSPGVRLSLPSLLVTLADKEAKVPGRKLRGDERTGLFSLLGWEGKDSQGRGMTGIPGFVRQQSFPVLASLYVPTAETPAQPPQEDSAISAAMHEEPTSHVPCGRPRWVTYCYYSHDERDMSLGEMLEDVVFDADEPCARQGCGFTRGKHQKRYNHGGVQVAFDLEETSGPEADRSGEKHSEDEDVESMMQLQTWVRCNICRAESSRKPVSEGAHLLSFAKFLELLIYSPRLCSVSPTICEHTSPPPQPWTDSLPASRYNMIRMFKCRERTVAISVSSVEDIFEIRVPRLQIVRSGNTKSPRALEIDEELNDLDEDKKNLRREIKVFWECVSDHVDKLEDILTTDDMKAYKKALPRLPSVDDAYDDIDEPPTPRAPVMSKSPISGLPGSAGSNHNAADYFGNSTAPSEEESMSDAASTRSSITSSASSLPPPPSKGAEPHELLSSMRHAFQRTEQGLYAQLAGTPAETLNDVRRAFLSAARGADRRLQAWQKKHLSKVIKQNPSLAKVDVAEPEWFNKSCHAMPHSNVIVREEDWGSIIAFTLSTNDYQRELSSMSLPRAASSSQEPSYLSPRSAAQGSSFFSSTSGYRFFSGGAKHSPDPDSEDAVWHEPDDYSAVITRKEHPRDPTSILSIREVLRQKSPTEMTPSPLSRFVSSGESKGSSGLGIMPPSAWARPAVEVTKEDAGGEVSHGKTNQSTRTMLHNLEASDSRPSTAMGTVATSGFATHIRRGKASSIMSSEAETDDTVGALEPPEVPSKAAPTTPAKGTADAPQMHSPVPQRGSFFTNSLPSGLAGAMRYMLNGNETPHTASPFARNHHGLLSTEFLAIDERPHIKYDWTVGKRLKFSCTVYYAKQFDQLRRRCGVQDIFVKSLARSANWAADGGKSKSNFWKTADDRFIIKTLVDAWNTADLQVLIDLGANYFRYMDSTASRPTMLAKLAGFYTVEIRNLETGAVQSKADLLVMENLFYEHKVEKAFDLKGIQGRKVKAAQNQQTSKTLFDGEWIEAGQQRTLTLLKPHSKAVLREAIRADADFLAKSNIMDYSLLLGVDNEKKQIACGLVDTIGSYTFAKTLEYKAKQGLHSGSGKEITVMPPNEYQERFVTAMDNYFLACPDKWSKPMDDCEIISEVERLPSVL</sequence>